<dbReference type="EMBL" id="UOFJ01000272">
    <property type="protein sequence ID" value="VAW67461.1"/>
    <property type="molecule type" value="Genomic_DNA"/>
</dbReference>
<accession>A0A3B0XIQ4</accession>
<dbReference type="InterPro" id="IPR019658">
    <property type="entry name" value="DUF2515"/>
</dbReference>
<evidence type="ECO:0000313" key="1">
    <source>
        <dbReference type="EMBL" id="VAW67461.1"/>
    </source>
</evidence>
<name>A0A3B0XIQ4_9ZZZZ</name>
<reference evidence="1" key="1">
    <citation type="submission" date="2018-06" db="EMBL/GenBank/DDBJ databases">
        <authorList>
            <person name="Zhirakovskaya E."/>
        </authorList>
    </citation>
    <scope>NUCLEOTIDE SEQUENCE</scope>
</reference>
<organism evidence="1">
    <name type="scientific">hydrothermal vent metagenome</name>
    <dbReference type="NCBI Taxonomy" id="652676"/>
    <lineage>
        <taxon>unclassified sequences</taxon>
        <taxon>metagenomes</taxon>
        <taxon>ecological metagenomes</taxon>
    </lineage>
</organism>
<gene>
    <name evidence="1" type="ORF">MNBD_GAMMA10-19</name>
</gene>
<dbReference type="AlphaFoldDB" id="A0A3B0XIQ4"/>
<sequence>MTYTLWGLDERGKEALKHIVAARQKRTKSFRKNLKEVRANNSVVSCPYEAKKCCSENWKQVEKETNLIKNHSSVVERNKQINAAYADLNLKDSEGQKWAGTAAIVSKQVGCTMQNNFAAGLFSLSSLGKGNTAIFKNIYPTLKMYELSRNSMTQDEFLKCMDNTIGKVSDGKKNLAPLKKAVKNMYSGKGGEAAINIADHEQGTIIQKAMWSSRITTYMSKANQGTGSYLVDTNVYFVGDCTKPKSRRLEFGKENDLSVAKDRIRFYKKRFVPFYDKLKKKEISTIMKTIRDTGGTH</sequence>
<proteinExistence type="predicted"/>
<protein>
    <submittedName>
        <fullName evidence="1">Uncharacterized protein</fullName>
    </submittedName>
</protein>
<dbReference type="Pfam" id="PF10720">
    <property type="entry name" value="DUF2515"/>
    <property type="match status" value="1"/>
</dbReference>